<feature type="compositionally biased region" description="Basic and acidic residues" evidence="1">
    <location>
        <begin position="416"/>
        <end position="436"/>
    </location>
</feature>
<proteinExistence type="predicted"/>
<feature type="region of interest" description="Disordered" evidence="1">
    <location>
        <begin position="391"/>
        <end position="463"/>
    </location>
</feature>
<dbReference type="Pfam" id="PF14529">
    <property type="entry name" value="Exo_endo_phos_2"/>
    <property type="match status" value="1"/>
</dbReference>
<keyword evidence="3" id="KW-0548">Nucleotidyltransferase</keyword>
<dbReference type="GO" id="GO:0003964">
    <property type="term" value="F:RNA-directed DNA polymerase activity"/>
    <property type="evidence" value="ECO:0007669"/>
    <property type="project" value="UniProtKB-KW"/>
</dbReference>
<evidence type="ECO:0000313" key="4">
    <source>
        <dbReference type="Proteomes" id="UP000747542"/>
    </source>
</evidence>
<feature type="compositionally biased region" description="Basic and acidic residues" evidence="1">
    <location>
        <begin position="468"/>
        <end position="481"/>
    </location>
</feature>
<feature type="domain" description="Endonuclease/exonuclease/phosphatase" evidence="2">
    <location>
        <begin position="587"/>
        <end position="692"/>
    </location>
</feature>
<keyword evidence="3" id="KW-0695">RNA-directed DNA polymerase</keyword>
<dbReference type="Proteomes" id="UP000747542">
    <property type="component" value="Unassembled WGS sequence"/>
</dbReference>
<dbReference type="AlphaFoldDB" id="A0A8J5KKJ4"/>
<feature type="region of interest" description="Disordered" evidence="1">
    <location>
        <begin position="254"/>
        <end position="273"/>
    </location>
</feature>
<feature type="region of interest" description="Disordered" evidence="1">
    <location>
        <begin position="189"/>
        <end position="210"/>
    </location>
</feature>
<accession>A0A8J5KKJ4</accession>
<feature type="region of interest" description="Disordered" evidence="1">
    <location>
        <begin position="149"/>
        <end position="172"/>
    </location>
</feature>
<dbReference type="Gene3D" id="3.60.10.10">
    <property type="entry name" value="Endonuclease/exonuclease/phosphatase"/>
    <property type="match status" value="1"/>
</dbReference>
<feature type="compositionally biased region" description="Polar residues" evidence="1">
    <location>
        <begin position="391"/>
        <end position="415"/>
    </location>
</feature>
<feature type="region of interest" description="Disordered" evidence="1">
    <location>
        <begin position="344"/>
        <end position="378"/>
    </location>
</feature>
<evidence type="ECO:0000313" key="3">
    <source>
        <dbReference type="EMBL" id="KAG7169779.1"/>
    </source>
</evidence>
<feature type="region of interest" description="Disordered" evidence="1">
    <location>
        <begin position="468"/>
        <end position="487"/>
    </location>
</feature>
<feature type="region of interest" description="Disordered" evidence="1">
    <location>
        <begin position="295"/>
        <end position="322"/>
    </location>
</feature>
<comment type="caution">
    <text evidence="3">The sequence shown here is derived from an EMBL/GenBank/DDBJ whole genome shotgun (WGS) entry which is preliminary data.</text>
</comment>
<feature type="compositionally biased region" description="Basic and acidic residues" evidence="1">
    <location>
        <begin position="349"/>
        <end position="361"/>
    </location>
</feature>
<feature type="compositionally biased region" description="Basic and acidic residues" evidence="1">
    <location>
        <begin position="254"/>
        <end position="265"/>
    </location>
</feature>
<protein>
    <submittedName>
        <fullName evidence="3">RNA-directed DNA polymerase from mobile element jockey-like 7</fullName>
    </submittedName>
</protein>
<dbReference type="InterPro" id="IPR036691">
    <property type="entry name" value="Endo/exonu/phosph_ase_sf"/>
</dbReference>
<feature type="compositionally biased region" description="Polar residues" evidence="1">
    <location>
        <begin position="193"/>
        <end position="207"/>
    </location>
</feature>
<evidence type="ECO:0000259" key="2">
    <source>
        <dbReference type="Pfam" id="PF14529"/>
    </source>
</evidence>
<organism evidence="3 4">
    <name type="scientific">Homarus americanus</name>
    <name type="common">American lobster</name>
    <dbReference type="NCBI Taxonomy" id="6706"/>
    <lineage>
        <taxon>Eukaryota</taxon>
        <taxon>Metazoa</taxon>
        <taxon>Ecdysozoa</taxon>
        <taxon>Arthropoda</taxon>
        <taxon>Crustacea</taxon>
        <taxon>Multicrustacea</taxon>
        <taxon>Malacostraca</taxon>
        <taxon>Eumalacostraca</taxon>
        <taxon>Eucarida</taxon>
        <taxon>Decapoda</taxon>
        <taxon>Pleocyemata</taxon>
        <taxon>Astacidea</taxon>
        <taxon>Nephropoidea</taxon>
        <taxon>Nephropidae</taxon>
        <taxon>Homarus</taxon>
    </lineage>
</organism>
<dbReference type="InterPro" id="IPR005135">
    <property type="entry name" value="Endo/exonuclease/phosphatase"/>
</dbReference>
<dbReference type="SUPFAM" id="SSF56219">
    <property type="entry name" value="DNase I-like"/>
    <property type="match status" value="1"/>
</dbReference>
<name>A0A8J5KKJ4_HOMAM</name>
<keyword evidence="4" id="KW-1185">Reference proteome</keyword>
<dbReference type="EMBL" id="JAHLQT010015512">
    <property type="protein sequence ID" value="KAG7169779.1"/>
    <property type="molecule type" value="Genomic_DNA"/>
</dbReference>
<feature type="compositionally biased region" description="Polar residues" evidence="1">
    <location>
        <begin position="364"/>
        <end position="373"/>
    </location>
</feature>
<reference evidence="3" key="1">
    <citation type="journal article" date="2021" name="Sci. Adv.">
        <title>The American lobster genome reveals insights on longevity, neural, and immune adaptations.</title>
        <authorList>
            <person name="Polinski J.M."/>
            <person name="Zimin A.V."/>
            <person name="Clark K.F."/>
            <person name="Kohn A.B."/>
            <person name="Sadowski N."/>
            <person name="Timp W."/>
            <person name="Ptitsyn A."/>
            <person name="Khanna P."/>
            <person name="Romanova D.Y."/>
            <person name="Williams P."/>
            <person name="Greenwood S.J."/>
            <person name="Moroz L.L."/>
            <person name="Walt D.R."/>
            <person name="Bodnar A.G."/>
        </authorList>
    </citation>
    <scope>NUCLEOTIDE SEQUENCE</scope>
    <source>
        <strain evidence="3">GMGI-L3</strain>
    </source>
</reference>
<keyword evidence="3" id="KW-0808">Transferase</keyword>
<gene>
    <name evidence="3" type="ORF">Hamer_G018023</name>
</gene>
<evidence type="ECO:0000256" key="1">
    <source>
        <dbReference type="SAM" id="MobiDB-lite"/>
    </source>
</evidence>
<sequence>MANMSPAIHPVAEPPTVAIPTVMKYKIPKETEFDHAYEVVVALELEYKNIKFSVKPNLVGDLILSPQDHNTAKILSEVSNLNGKAIKIIPLDPEEKTTRMVLLRYPLELPVEVVTKHSKVTKAERCVTSRDKAQTRQVLVDIKGIVPEEPKPHDRNVYSETQGRNHHDSQVPKLWKETSRLEHIMPREERANESCNGKSSTIKQNRSTSEHIRVGSTATEYSQPNTHSAPTVRGFFPCTSFTRLQDKIEDTRTKSVHAENHDKPVDSSTAAPELCSSKRTEHFSIGGEHHIAWDTATPSGDHPTEYTPACQSTSGIHRRTNKADDHYYNSDFLYDNAETRYQHRKYNKRSYDTAHRKDAGRPDPQNSTTTSGTDDALETDIRQEEELAIQEITQNRETSSSLQQITRNRTTSTDRQQTHDHRQERQHPEERRKNSRDSTSCSSLRAGAQETATTPNGRGGERLDHERREQLQHQRRGDNDRIAPPPCNLKITQWNVQGLSIKRYTVQAAALAKNIDVFILHETLMSKDQEFRLPGYQQYSVPKGPNSHGSMILVRATIPSSEVEPVHCGDGVEAQAVRIHLANDSLVVYNIYKPPTKRLEAGELLTQATQELVLIDGDFNAHHPTINSTTRMNLDGRHLVELLTDVPEIALINTGESTHILGGTLDLTFISTELVPVAQWEMDDELTSDHFATTTTLRMELLPPPPRPPPRWNTRKANWKLYQDELQK</sequence>